<dbReference type="OrthoDB" id="2123952at2759"/>
<dbReference type="CDD" id="cd12148">
    <property type="entry name" value="fungal_TF_MHR"/>
    <property type="match status" value="1"/>
</dbReference>
<dbReference type="Proteomes" id="UP000235786">
    <property type="component" value="Unassembled WGS sequence"/>
</dbReference>
<sequence length="763" mass="84162">MEGARRKFSKPPVKLACLGCRASRIRCDGRQDCKNCLDKGRECVYTKSNRGGARPHRAKAESVATSSSRTSPTLPSNTNPFNLDEGLYYHSIFQPDGSGLENIDGLMDPGIIQSDGSFIGMDMGLDLSTISTDEQSSNVYHFDDPSVGQPLLSNSTSFTPEKLETTQSLKGKELDSSSNMGNMSTADMFRAISDLEQLKRPLSGTRHYGSDAAILNAYYIHIHPVFPILPPPVWEVVADNPLSEAQSLKSDYRPYSPICLAISATLALIPLSPGPASKSPEAKTARRNQAHDYATSCLNSIDVETELIESMISPQDALQKHFVEHGRAQFHPRVPLSLESILALLVLTVYEYAQRGNMTKMRARAGQALVMALDMGLCDKEDGRERYAETRRRAWWMTYACVCHGAIVKNAPLKSLVIDLYDSRFQIGYPVIAADPGVFEFFIKAQQAIIVANQFTNDLKVCLEDNIALSERNIYERQTDLENLFETLCHEADQYAETNPSNLLADADEAVVGKGLRAISRIRLNSARIKIHRYTAFRNIPIFLQKHCDLPTSLQPLKKQEIAIGKLDCCDTTLNSTSSTSAPPSEAITQLDCCSNDTPTPSAPNISPPKDDSGPMILSCCTPEQPTTTHSPRHVEDPNTPFTRAKSTKICHTAGLSIVQSFYTLPYPSPLVSPPSSYLLPRSMPVFACCAMQSAYALLMLCHKTYLNRENADDDIVVQGFMSHLRQALGVILESLDNYAAAYEALDGMRAQIQESLDSDMFL</sequence>
<dbReference type="Pfam" id="PF00172">
    <property type="entry name" value="Zn_clus"/>
    <property type="match status" value="1"/>
</dbReference>
<dbReference type="GO" id="GO:0008270">
    <property type="term" value="F:zinc ion binding"/>
    <property type="evidence" value="ECO:0007669"/>
    <property type="project" value="InterPro"/>
</dbReference>
<dbReference type="STRING" id="1149755.A0A2J6RZN6"/>
<name>A0A2J6RZN6_HYAVF</name>
<dbReference type="SUPFAM" id="SSF57701">
    <property type="entry name" value="Zn2/Cys6 DNA-binding domain"/>
    <property type="match status" value="1"/>
</dbReference>
<dbReference type="GO" id="GO:0000981">
    <property type="term" value="F:DNA-binding transcription factor activity, RNA polymerase II-specific"/>
    <property type="evidence" value="ECO:0007669"/>
    <property type="project" value="InterPro"/>
</dbReference>
<dbReference type="InterPro" id="IPR001138">
    <property type="entry name" value="Zn2Cys6_DnaBD"/>
</dbReference>
<evidence type="ECO:0000256" key="2">
    <source>
        <dbReference type="SAM" id="MobiDB-lite"/>
    </source>
</evidence>
<organism evidence="4 5">
    <name type="scientific">Hyaloscypha variabilis (strain UAMH 11265 / GT02V1 / F)</name>
    <name type="common">Meliniomyces variabilis</name>
    <dbReference type="NCBI Taxonomy" id="1149755"/>
    <lineage>
        <taxon>Eukaryota</taxon>
        <taxon>Fungi</taxon>
        <taxon>Dikarya</taxon>
        <taxon>Ascomycota</taxon>
        <taxon>Pezizomycotina</taxon>
        <taxon>Leotiomycetes</taxon>
        <taxon>Helotiales</taxon>
        <taxon>Hyaloscyphaceae</taxon>
        <taxon>Hyaloscypha</taxon>
        <taxon>Hyaloscypha variabilis</taxon>
    </lineage>
</organism>
<dbReference type="CDD" id="cd00067">
    <property type="entry name" value="GAL4"/>
    <property type="match status" value="1"/>
</dbReference>
<feature type="compositionally biased region" description="Low complexity" evidence="2">
    <location>
        <begin position="65"/>
        <end position="78"/>
    </location>
</feature>
<dbReference type="PROSITE" id="PS00463">
    <property type="entry name" value="ZN2_CY6_FUNGAL_1"/>
    <property type="match status" value="1"/>
</dbReference>
<dbReference type="AlphaFoldDB" id="A0A2J6RZN6"/>
<evidence type="ECO:0000313" key="5">
    <source>
        <dbReference type="Proteomes" id="UP000235786"/>
    </source>
</evidence>
<dbReference type="Gene3D" id="4.10.240.10">
    <property type="entry name" value="Zn(2)-C6 fungal-type DNA-binding domain"/>
    <property type="match status" value="1"/>
</dbReference>
<protein>
    <recommendedName>
        <fullName evidence="3">Zn(2)-C6 fungal-type domain-containing protein</fullName>
    </recommendedName>
</protein>
<evidence type="ECO:0000313" key="4">
    <source>
        <dbReference type="EMBL" id="PMD43977.1"/>
    </source>
</evidence>
<evidence type="ECO:0000259" key="3">
    <source>
        <dbReference type="PROSITE" id="PS50048"/>
    </source>
</evidence>
<dbReference type="PANTHER" id="PTHR47431:SF5">
    <property type="entry name" value="ZN(II)2CYS6 TRANSCRIPTION FACTOR (EUROFUNG)"/>
    <property type="match status" value="1"/>
</dbReference>
<keyword evidence="1" id="KW-0539">Nucleus</keyword>
<keyword evidence="5" id="KW-1185">Reference proteome</keyword>
<dbReference type="SMART" id="SM00066">
    <property type="entry name" value="GAL4"/>
    <property type="match status" value="1"/>
</dbReference>
<feature type="region of interest" description="Disordered" evidence="2">
    <location>
        <begin position="47"/>
        <end position="78"/>
    </location>
</feature>
<dbReference type="PROSITE" id="PS50048">
    <property type="entry name" value="ZN2_CY6_FUNGAL_2"/>
    <property type="match status" value="1"/>
</dbReference>
<evidence type="ECO:0000256" key="1">
    <source>
        <dbReference type="ARBA" id="ARBA00023242"/>
    </source>
</evidence>
<reference evidence="4 5" key="1">
    <citation type="submission" date="2016-04" db="EMBL/GenBank/DDBJ databases">
        <title>A degradative enzymes factory behind the ericoid mycorrhizal symbiosis.</title>
        <authorList>
            <consortium name="DOE Joint Genome Institute"/>
            <person name="Martino E."/>
            <person name="Morin E."/>
            <person name="Grelet G."/>
            <person name="Kuo A."/>
            <person name="Kohler A."/>
            <person name="Daghino S."/>
            <person name="Barry K."/>
            <person name="Choi C."/>
            <person name="Cichocki N."/>
            <person name="Clum A."/>
            <person name="Copeland A."/>
            <person name="Hainaut M."/>
            <person name="Haridas S."/>
            <person name="Labutti K."/>
            <person name="Lindquist E."/>
            <person name="Lipzen A."/>
            <person name="Khouja H.-R."/>
            <person name="Murat C."/>
            <person name="Ohm R."/>
            <person name="Olson A."/>
            <person name="Spatafora J."/>
            <person name="Veneault-Fourrey C."/>
            <person name="Henrissat B."/>
            <person name="Grigoriev I."/>
            <person name="Martin F."/>
            <person name="Perotto S."/>
        </authorList>
    </citation>
    <scope>NUCLEOTIDE SEQUENCE [LARGE SCALE GENOMIC DNA]</scope>
    <source>
        <strain evidence="4 5">F</strain>
    </source>
</reference>
<gene>
    <name evidence="4" type="ORF">L207DRAFT_508738</name>
</gene>
<proteinExistence type="predicted"/>
<dbReference type="EMBL" id="KZ613941">
    <property type="protein sequence ID" value="PMD43977.1"/>
    <property type="molecule type" value="Genomic_DNA"/>
</dbReference>
<dbReference type="PANTHER" id="PTHR47431">
    <property type="entry name" value="ZN(II)2CYS6 TRANSCRIPTION FACTOR (EUROFUNG)-RELATED"/>
    <property type="match status" value="1"/>
</dbReference>
<dbReference type="InterPro" id="IPR036864">
    <property type="entry name" value="Zn2-C6_fun-type_DNA-bd_sf"/>
</dbReference>
<feature type="domain" description="Zn(2)-C6 fungal-type" evidence="3">
    <location>
        <begin position="16"/>
        <end position="45"/>
    </location>
</feature>
<accession>A0A2J6RZN6</accession>